<dbReference type="PROSITE" id="PS51176">
    <property type="entry name" value="PDH_ADH"/>
    <property type="match status" value="1"/>
</dbReference>
<accession>A0ABX9YIF7</accession>
<keyword evidence="1" id="KW-0560">Oxidoreductase</keyword>
<proteinExistence type="predicted"/>
<dbReference type="InterPro" id="IPR046825">
    <property type="entry name" value="PDH_C"/>
</dbReference>
<dbReference type="Gene3D" id="1.10.3660.10">
    <property type="entry name" value="6-phosphogluconate dehydrogenase C-terminal like domain"/>
    <property type="match status" value="1"/>
</dbReference>
<dbReference type="InterPro" id="IPR003099">
    <property type="entry name" value="Prephen_DH"/>
</dbReference>
<dbReference type="Proteomes" id="UP000281098">
    <property type="component" value="Unassembled WGS sequence"/>
</dbReference>
<evidence type="ECO:0000313" key="4">
    <source>
        <dbReference type="Proteomes" id="UP000281098"/>
    </source>
</evidence>
<dbReference type="PANTHER" id="PTHR21363:SF0">
    <property type="entry name" value="PREPHENATE DEHYDROGENASE [NADP(+)]"/>
    <property type="match status" value="1"/>
</dbReference>
<dbReference type="EMBL" id="QTPM01000036">
    <property type="protein sequence ID" value="RQY87448.1"/>
    <property type="molecule type" value="Genomic_DNA"/>
</dbReference>
<evidence type="ECO:0000313" key="3">
    <source>
        <dbReference type="EMBL" id="RQY87448.1"/>
    </source>
</evidence>
<sequence length="305" mass="32387">MTERTMSERYVVVGAAGSIGGLVARLLRADGRHVDCIDLRAAEPGDAGRWIGADILAPGPAAADVLRRADTVVCAISFELLADALPSLLACIGPDCALIETLSIKAPLADLLERLGDALADREVAGINPMFSGDLEPHGRPVAAVVHGGEAAGPRAGAFFDVLRRAGLVIVPIDPHAHDRSMAALQTLVHGAVLAFGDVLCDESLDLDALLALASPPFRVMFALLARMTRNHPDVYWEIQTDNPYSRDAREALAAALARLERTCSSNDAASFRRALARVDTRLVQPRPDTVALSKQIFDLVGRPG</sequence>
<name>A0ABX9YIF7_9BURK</name>
<comment type="caution">
    <text evidence="3">The sequence shown here is derived from an EMBL/GenBank/DDBJ whole genome shotgun (WGS) entry which is preliminary data.</text>
</comment>
<feature type="domain" description="Prephenate/arogenate dehydrogenase" evidence="2">
    <location>
        <begin position="8"/>
        <end position="294"/>
    </location>
</feature>
<dbReference type="SUPFAM" id="SSF51735">
    <property type="entry name" value="NAD(P)-binding Rossmann-fold domains"/>
    <property type="match status" value="1"/>
</dbReference>
<dbReference type="Gene3D" id="3.40.50.720">
    <property type="entry name" value="NAD(P)-binding Rossmann-like Domain"/>
    <property type="match status" value="1"/>
</dbReference>
<organism evidence="3 4">
    <name type="scientific">Burkholderia stagnalis</name>
    <dbReference type="NCBI Taxonomy" id="1503054"/>
    <lineage>
        <taxon>Bacteria</taxon>
        <taxon>Pseudomonadati</taxon>
        <taxon>Pseudomonadota</taxon>
        <taxon>Betaproteobacteria</taxon>
        <taxon>Burkholderiales</taxon>
        <taxon>Burkholderiaceae</taxon>
        <taxon>Burkholderia</taxon>
        <taxon>Burkholderia cepacia complex</taxon>
    </lineage>
</organism>
<dbReference type="SUPFAM" id="SSF48179">
    <property type="entry name" value="6-phosphogluconate dehydrogenase C-terminal domain-like"/>
    <property type="match status" value="1"/>
</dbReference>
<keyword evidence="4" id="KW-1185">Reference proteome</keyword>
<dbReference type="InterPro" id="IPR036291">
    <property type="entry name" value="NAD(P)-bd_dom_sf"/>
</dbReference>
<evidence type="ECO:0000256" key="1">
    <source>
        <dbReference type="ARBA" id="ARBA00023002"/>
    </source>
</evidence>
<dbReference type="PANTHER" id="PTHR21363">
    <property type="entry name" value="PREPHENATE DEHYDROGENASE"/>
    <property type="match status" value="1"/>
</dbReference>
<dbReference type="InterPro" id="IPR050812">
    <property type="entry name" value="Preph/Arog_dehydrog"/>
</dbReference>
<gene>
    <name evidence="3" type="ORF">DF017_24930</name>
</gene>
<reference evidence="3 4" key="1">
    <citation type="submission" date="2018-08" db="EMBL/GenBank/DDBJ databases">
        <title>Comparative analysis of Burkholderia isolates from Puerto Rico.</title>
        <authorList>
            <person name="Hall C."/>
            <person name="Sahl J."/>
            <person name="Wagner D."/>
        </authorList>
    </citation>
    <scope>NUCLEOTIDE SEQUENCE [LARGE SCALE GENOMIC DNA]</scope>
    <source>
        <strain evidence="3 4">Bp8966</strain>
    </source>
</reference>
<evidence type="ECO:0000259" key="2">
    <source>
        <dbReference type="PROSITE" id="PS51176"/>
    </source>
</evidence>
<protein>
    <submittedName>
        <fullName evidence="3">Prephenate dehydrogenase/arogenate dehydrogenase family protein</fullName>
    </submittedName>
</protein>
<dbReference type="InterPro" id="IPR008927">
    <property type="entry name" value="6-PGluconate_DH-like_C_sf"/>
</dbReference>
<dbReference type="Pfam" id="PF20463">
    <property type="entry name" value="PDH_C"/>
    <property type="match status" value="1"/>
</dbReference>